<reference evidence="2 3" key="1">
    <citation type="submission" date="2020-08" db="EMBL/GenBank/DDBJ databases">
        <title>Draft genome sequence of Parasphingopyxis sp. GrpM-11.</title>
        <authorList>
            <person name="Oh J."/>
            <person name="Roh D.-H."/>
        </authorList>
    </citation>
    <scope>NUCLEOTIDE SEQUENCE [LARGE SCALE GENOMIC DNA]</scope>
    <source>
        <strain evidence="2 3">GrpM-11</strain>
    </source>
</reference>
<evidence type="ECO:0000313" key="3">
    <source>
        <dbReference type="Proteomes" id="UP000564378"/>
    </source>
</evidence>
<feature type="transmembrane region" description="Helical" evidence="1">
    <location>
        <begin position="75"/>
        <end position="94"/>
    </location>
</feature>
<organism evidence="2 3">
    <name type="scientific">Parasphingopyxis marina</name>
    <dbReference type="NCBI Taxonomy" id="2761622"/>
    <lineage>
        <taxon>Bacteria</taxon>
        <taxon>Pseudomonadati</taxon>
        <taxon>Pseudomonadota</taxon>
        <taxon>Alphaproteobacteria</taxon>
        <taxon>Sphingomonadales</taxon>
        <taxon>Sphingomonadaceae</taxon>
        <taxon>Parasphingopyxis</taxon>
    </lineage>
</organism>
<sequence>MSNLAHTLLSIAGFAVWALIIVMIVQIIFSWLVAFNVINTYNNGVRQFLYWLDRITEPFYRPVRSFMPDFGGLDFSPMVVLIVLNLLLQLIYDLQYRALL</sequence>
<protein>
    <submittedName>
        <fullName evidence="2">YggT family protein</fullName>
    </submittedName>
</protein>
<keyword evidence="3" id="KW-1185">Reference proteome</keyword>
<dbReference type="Pfam" id="PF02325">
    <property type="entry name" value="CCB3_YggT"/>
    <property type="match status" value="1"/>
</dbReference>
<dbReference type="GO" id="GO:0016020">
    <property type="term" value="C:membrane"/>
    <property type="evidence" value="ECO:0007669"/>
    <property type="project" value="InterPro"/>
</dbReference>
<proteinExistence type="predicted"/>
<accession>A0A842HUU7</accession>
<keyword evidence="1" id="KW-0812">Transmembrane</keyword>
<dbReference type="RefSeq" id="WP_185799472.1">
    <property type="nucleotide sequence ID" value="NZ_JACJVJ010000001.1"/>
</dbReference>
<keyword evidence="1" id="KW-1133">Transmembrane helix</keyword>
<evidence type="ECO:0000313" key="2">
    <source>
        <dbReference type="EMBL" id="MBC2776161.1"/>
    </source>
</evidence>
<dbReference type="Proteomes" id="UP000564378">
    <property type="component" value="Unassembled WGS sequence"/>
</dbReference>
<dbReference type="AlphaFoldDB" id="A0A842HUU7"/>
<comment type="caution">
    <text evidence="2">The sequence shown here is derived from an EMBL/GenBank/DDBJ whole genome shotgun (WGS) entry which is preliminary data.</text>
</comment>
<name>A0A842HUU7_9SPHN</name>
<dbReference type="InterPro" id="IPR003425">
    <property type="entry name" value="CCB3/YggT"/>
</dbReference>
<gene>
    <name evidence="2" type="ORF">H6P80_00875</name>
</gene>
<feature type="transmembrane region" description="Helical" evidence="1">
    <location>
        <begin position="7"/>
        <end position="33"/>
    </location>
</feature>
<keyword evidence="1" id="KW-0472">Membrane</keyword>
<dbReference type="EMBL" id="JACJVJ010000001">
    <property type="protein sequence ID" value="MBC2776161.1"/>
    <property type="molecule type" value="Genomic_DNA"/>
</dbReference>
<evidence type="ECO:0000256" key="1">
    <source>
        <dbReference type="SAM" id="Phobius"/>
    </source>
</evidence>